<evidence type="ECO:0000313" key="2">
    <source>
        <dbReference type="Proteomes" id="UP000280455"/>
    </source>
</evidence>
<proteinExistence type="predicted"/>
<organism evidence="1 2">
    <name type="scientific">Pseudomonas chlororaphis subsp. aureofaciens</name>
    <dbReference type="NCBI Taxonomy" id="587851"/>
    <lineage>
        <taxon>Bacteria</taxon>
        <taxon>Pseudomonadati</taxon>
        <taxon>Pseudomonadota</taxon>
        <taxon>Gammaproteobacteria</taxon>
        <taxon>Pseudomonadales</taxon>
        <taxon>Pseudomonadaceae</taxon>
        <taxon>Pseudomonas</taxon>
    </lineage>
</organism>
<name>A0AAD1E666_9PSED</name>
<evidence type="ECO:0008006" key="3">
    <source>
        <dbReference type="Google" id="ProtNLM"/>
    </source>
</evidence>
<dbReference type="Gene3D" id="3.90.1150.30">
    <property type="match status" value="1"/>
</dbReference>
<dbReference type="SUPFAM" id="SSF142906">
    <property type="entry name" value="YjbR-like"/>
    <property type="match status" value="1"/>
</dbReference>
<dbReference type="InterPro" id="IPR038056">
    <property type="entry name" value="YjbR-like_sf"/>
</dbReference>
<protein>
    <recommendedName>
        <fullName evidence="3">MmcQ/YjbR family DNA-binding protein</fullName>
    </recommendedName>
</protein>
<dbReference type="Proteomes" id="UP000280455">
    <property type="component" value="Chromosome"/>
</dbReference>
<dbReference type="EMBL" id="CP027750">
    <property type="protein sequence ID" value="AZE29733.1"/>
    <property type="molecule type" value="Genomic_DNA"/>
</dbReference>
<dbReference type="Pfam" id="PF04237">
    <property type="entry name" value="YjbR"/>
    <property type="match status" value="1"/>
</dbReference>
<evidence type="ECO:0000313" key="1">
    <source>
        <dbReference type="EMBL" id="AZE29733.1"/>
    </source>
</evidence>
<dbReference type="InterPro" id="IPR058532">
    <property type="entry name" value="YjbR/MT2646/Rv2570-like"/>
</dbReference>
<reference evidence="1 2" key="1">
    <citation type="submission" date="2018-03" db="EMBL/GenBank/DDBJ databases">
        <title>Diversity of phytobeneficial traits revealed by whole-genome analysis of worldwide-isolated phenazine-producing Pseudomonas spp.</title>
        <authorList>
            <person name="Biessy A."/>
            <person name="Novinscak A."/>
            <person name="Blom J."/>
            <person name="Leger G."/>
            <person name="Thomashow L.S."/>
            <person name="Cazorla F.M."/>
            <person name="Josic D."/>
            <person name="Filion M."/>
        </authorList>
    </citation>
    <scope>NUCLEOTIDE SEQUENCE [LARGE SCALE GENOMIC DNA]</scope>
    <source>
        <strain evidence="1 2">ChPhzS24</strain>
    </source>
</reference>
<dbReference type="InterPro" id="IPR007351">
    <property type="entry name" value="YjbR"/>
</dbReference>
<dbReference type="AlphaFoldDB" id="A0AAD1E666"/>
<dbReference type="PANTHER" id="PTHR35145:SF1">
    <property type="entry name" value="CYTOPLASMIC PROTEIN"/>
    <property type="match status" value="1"/>
</dbReference>
<sequence>MTAAIKGKTMTEADVAQFCLDLPGAREDYKWGGVRVFSVAGNKMFALQNLRGESLAFKVDKELFLGHVDRPGIAPAPYLARAHWIIMQTPYPLGAGELRDLLQRSHQLVVSKLPKRVQVGLLL</sequence>
<dbReference type="PANTHER" id="PTHR35145">
    <property type="entry name" value="CYTOPLASMIC PROTEIN-RELATED"/>
    <property type="match status" value="1"/>
</dbReference>
<accession>A0AAD1E666</accession>
<gene>
    <name evidence="1" type="ORF">C4K07_2948</name>
</gene>